<evidence type="ECO:0000313" key="2">
    <source>
        <dbReference type="Proteomes" id="UP000543174"/>
    </source>
</evidence>
<dbReference type="Proteomes" id="UP000543174">
    <property type="component" value="Unassembled WGS sequence"/>
</dbReference>
<protein>
    <submittedName>
        <fullName evidence="1">Uncharacterized protein</fullName>
    </submittedName>
</protein>
<organism evidence="1 2">
    <name type="scientific">Priestia aryabhattai</name>
    <name type="common">Bacillus aryabhattai</name>
    <dbReference type="NCBI Taxonomy" id="412384"/>
    <lineage>
        <taxon>Bacteria</taxon>
        <taxon>Bacillati</taxon>
        <taxon>Bacillota</taxon>
        <taxon>Bacilli</taxon>
        <taxon>Bacillales</taxon>
        <taxon>Bacillaceae</taxon>
        <taxon>Priestia</taxon>
    </lineage>
</organism>
<dbReference type="AlphaFoldDB" id="A0A7W3NG95"/>
<proteinExistence type="predicted"/>
<dbReference type="RefSeq" id="WP_171843305.1">
    <property type="nucleotide sequence ID" value="NZ_JACJHT010000012.1"/>
</dbReference>
<sequence>MDKMNVDDEFNDSSTSKVVIDNLSRALGNLADPFGNYSLEYVEEKVERAHYLLF</sequence>
<reference evidence="1" key="1">
    <citation type="submission" date="2020-08" db="EMBL/GenBank/DDBJ databases">
        <title>Functional genomics of gut bacteria from endangered species of beetles.</title>
        <authorList>
            <person name="Carlos-Shanley C."/>
        </authorList>
    </citation>
    <scope>NUCLEOTIDE SEQUENCE [LARGE SCALE GENOMIC DNA]</scope>
    <source>
        <strain evidence="1">S00060</strain>
    </source>
</reference>
<gene>
    <name evidence="1" type="ORF">HNP21_005536</name>
</gene>
<dbReference type="EMBL" id="JACJHT010000012">
    <property type="protein sequence ID" value="MBA9042401.1"/>
    <property type="molecule type" value="Genomic_DNA"/>
</dbReference>
<keyword evidence="2" id="KW-1185">Reference proteome</keyword>
<evidence type="ECO:0000313" key="1">
    <source>
        <dbReference type="EMBL" id="MBA9042401.1"/>
    </source>
</evidence>
<accession>A0A7W3NG95</accession>
<name>A0A7W3NG95_PRIAR</name>
<comment type="caution">
    <text evidence="1">The sequence shown here is derived from an EMBL/GenBank/DDBJ whole genome shotgun (WGS) entry which is preliminary data.</text>
</comment>